<dbReference type="InterPro" id="IPR009100">
    <property type="entry name" value="AcylCoA_DH/oxidase_NM_dom_sf"/>
</dbReference>
<dbReference type="FunFam" id="1.20.140.10:FF:000001">
    <property type="entry name" value="Acyl-CoA dehydrogenase"/>
    <property type="match status" value="1"/>
</dbReference>
<dbReference type="eggNOG" id="COG1960">
    <property type="taxonomic scope" value="Bacteria"/>
</dbReference>
<gene>
    <name evidence="10" type="ORF">GOALK_038_00720</name>
</gene>
<evidence type="ECO:0000256" key="2">
    <source>
        <dbReference type="ARBA" id="ARBA00009347"/>
    </source>
</evidence>
<dbReference type="InterPro" id="IPR013786">
    <property type="entry name" value="AcylCoA_DH/ox_N"/>
</dbReference>
<dbReference type="PANTHER" id="PTHR43884:SF12">
    <property type="entry name" value="ISOVALERYL-COA DEHYDROGENASE, MITOCHONDRIAL-RELATED"/>
    <property type="match status" value="1"/>
</dbReference>
<dbReference type="InterPro" id="IPR009075">
    <property type="entry name" value="AcylCo_DH/oxidase_C"/>
</dbReference>
<dbReference type="Gene3D" id="1.20.140.10">
    <property type="entry name" value="Butyryl-CoA Dehydrogenase, subunit A, domain 3"/>
    <property type="match status" value="1"/>
</dbReference>
<dbReference type="STRING" id="1027371.GOALK_038_00720"/>
<evidence type="ECO:0000256" key="3">
    <source>
        <dbReference type="ARBA" id="ARBA00022630"/>
    </source>
</evidence>
<dbReference type="PANTHER" id="PTHR43884">
    <property type="entry name" value="ACYL-COA DEHYDROGENASE"/>
    <property type="match status" value="1"/>
</dbReference>
<feature type="domain" description="Acyl-CoA dehydrogenase/oxidase N-terminal" evidence="9">
    <location>
        <begin position="57"/>
        <end position="168"/>
    </location>
</feature>
<keyword evidence="3 6" id="KW-0285">Flavoprotein</keyword>
<evidence type="ECO:0000256" key="1">
    <source>
        <dbReference type="ARBA" id="ARBA00001974"/>
    </source>
</evidence>
<dbReference type="GO" id="GO:0050660">
    <property type="term" value="F:flavin adenine dinucleotide binding"/>
    <property type="evidence" value="ECO:0007669"/>
    <property type="project" value="InterPro"/>
</dbReference>
<dbReference type="Gene3D" id="1.10.540.10">
    <property type="entry name" value="Acyl-CoA dehydrogenase/oxidase, N-terminal domain"/>
    <property type="match status" value="1"/>
</dbReference>
<dbReference type="AlphaFoldDB" id="F9VSY1"/>
<evidence type="ECO:0000259" key="9">
    <source>
        <dbReference type="Pfam" id="PF02771"/>
    </source>
</evidence>
<dbReference type="Pfam" id="PF02770">
    <property type="entry name" value="Acyl-CoA_dh_M"/>
    <property type="match status" value="1"/>
</dbReference>
<dbReference type="InterPro" id="IPR037069">
    <property type="entry name" value="AcylCoA_DH/ox_N_sf"/>
</dbReference>
<sequence length="444" mass="48772">MARAIAPLAHRVYFRRTPDGMLGYVASHIRPSVRPAPPTHGRELTTMTRLAQTLGLTEIQTEIVANVRSFVDKQIIPNAQELEHADEYPQAIVDGMSEMGLFGLMIPEEYGGLGESLLTYALCVEELARGWMSVSGVINTHFIVAYMLRQHGTDEQKQRFLPRMATGEVRGAFSMSEPELGSDVAAIKTTAKRDGDDNYVINGQKMWLTNGGSSTLVAALVRTEEGEERPHKNLTTFLVEKPAGFGEVVPGVTIPRKLDKMGYKGIDTTELVFDGYRAPATDILGGVPGKGFAHMMDGVEVGRVNVSARACGIAQRAFELGVKYAQQRSTFGKPIAEHQAIAFSLAEMATKVEAAHLMMVNAARLKDSGERNDVAAGMAKYLCSEYCAEVTQASFRIHGGYGYSKEFEIERLMRDAPFLLIGEGTSEIQKQIISKGLLREYREQ</sequence>
<keyword evidence="4 6" id="KW-0274">FAD</keyword>
<proteinExistence type="inferred from homology"/>
<organism evidence="10 11">
    <name type="scientific">Gordonia alkanivorans NBRC 16433</name>
    <dbReference type="NCBI Taxonomy" id="1027371"/>
    <lineage>
        <taxon>Bacteria</taxon>
        <taxon>Bacillati</taxon>
        <taxon>Actinomycetota</taxon>
        <taxon>Actinomycetes</taxon>
        <taxon>Mycobacteriales</taxon>
        <taxon>Gordoniaceae</taxon>
        <taxon>Gordonia</taxon>
    </lineage>
</organism>
<comment type="similarity">
    <text evidence="2 6">Belongs to the acyl-CoA dehydrogenase family.</text>
</comment>
<dbReference type="SUPFAM" id="SSF47203">
    <property type="entry name" value="Acyl-CoA dehydrogenase C-terminal domain-like"/>
    <property type="match status" value="1"/>
</dbReference>
<dbReference type="FunFam" id="1.10.540.10:FF:000008">
    <property type="entry name" value="Acyl-CoA dehydrogenase"/>
    <property type="match status" value="1"/>
</dbReference>
<evidence type="ECO:0000313" key="11">
    <source>
        <dbReference type="Proteomes" id="UP000003558"/>
    </source>
</evidence>
<evidence type="ECO:0000259" key="7">
    <source>
        <dbReference type="Pfam" id="PF00441"/>
    </source>
</evidence>
<dbReference type="EMBL" id="BACI01000038">
    <property type="protein sequence ID" value="GAA11720.1"/>
    <property type="molecule type" value="Genomic_DNA"/>
</dbReference>
<evidence type="ECO:0000256" key="4">
    <source>
        <dbReference type="ARBA" id="ARBA00022827"/>
    </source>
</evidence>
<evidence type="ECO:0000256" key="6">
    <source>
        <dbReference type="RuleBase" id="RU362125"/>
    </source>
</evidence>
<dbReference type="Pfam" id="PF00441">
    <property type="entry name" value="Acyl-CoA_dh_1"/>
    <property type="match status" value="1"/>
</dbReference>
<dbReference type="InterPro" id="IPR036250">
    <property type="entry name" value="AcylCo_DH-like_C"/>
</dbReference>
<feature type="domain" description="Acyl-CoA oxidase/dehydrogenase middle" evidence="8">
    <location>
        <begin position="172"/>
        <end position="274"/>
    </location>
</feature>
<evidence type="ECO:0000259" key="8">
    <source>
        <dbReference type="Pfam" id="PF02770"/>
    </source>
</evidence>
<name>F9VSY1_9ACTN</name>
<reference evidence="10 11" key="1">
    <citation type="submission" date="2011-05" db="EMBL/GenBank/DDBJ databases">
        <title>Whole genome shotgun sequence of Gordonia alkanivorans NBRC 16433.</title>
        <authorList>
            <person name="Hosoyama A."/>
            <person name="Nakamura S."/>
            <person name="Takarada H."/>
            <person name="Tsuchikane K."/>
            <person name="Yamazaki S."/>
            <person name="Fujita N."/>
        </authorList>
    </citation>
    <scope>NUCLEOTIDE SEQUENCE [LARGE SCALE GENOMIC DNA]</scope>
    <source>
        <strain evidence="10 11">NBRC 16433</strain>
    </source>
</reference>
<dbReference type="InterPro" id="IPR046373">
    <property type="entry name" value="Acyl-CoA_Oxase/DH_mid-dom_sf"/>
</dbReference>
<evidence type="ECO:0000256" key="5">
    <source>
        <dbReference type="ARBA" id="ARBA00023002"/>
    </source>
</evidence>
<dbReference type="GO" id="GO:0003995">
    <property type="term" value="F:acyl-CoA dehydrogenase activity"/>
    <property type="evidence" value="ECO:0007669"/>
    <property type="project" value="TreeGrafter"/>
</dbReference>
<comment type="cofactor">
    <cofactor evidence="1 6">
        <name>FAD</name>
        <dbReference type="ChEBI" id="CHEBI:57692"/>
    </cofactor>
</comment>
<feature type="domain" description="Acyl-CoA dehydrogenase/oxidase C-terminal" evidence="7">
    <location>
        <begin position="289"/>
        <end position="438"/>
    </location>
</feature>
<dbReference type="SUPFAM" id="SSF56645">
    <property type="entry name" value="Acyl-CoA dehydrogenase NM domain-like"/>
    <property type="match status" value="1"/>
</dbReference>
<evidence type="ECO:0000313" key="10">
    <source>
        <dbReference type="EMBL" id="GAA11720.1"/>
    </source>
</evidence>
<dbReference type="InterPro" id="IPR006091">
    <property type="entry name" value="Acyl-CoA_Oxase/DH_mid-dom"/>
</dbReference>
<accession>F9VSY1</accession>
<dbReference type="Pfam" id="PF02771">
    <property type="entry name" value="Acyl-CoA_dh_N"/>
    <property type="match status" value="1"/>
</dbReference>
<keyword evidence="5 6" id="KW-0560">Oxidoreductase</keyword>
<dbReference type="Gene3D" id="2.40.110.10">
    <property type="entry name" value="Butyryl-CoA Dehydrogenase, subunit A, domain 2"/>
    <property type="match status" value="1"/>
</dbReference>
<dbReference type="Proteomes" id="UP000003558">
    <property type="component" value="Unassembled WGS sequence"/>
</dbReference>
<comment type="caution">
    <text evidence="10">The sequence shown here is derived from an EMBL/GenBank/DDBJ whole genome shotgun (WGS) entry which is preliminary data.</text>
</comment>
<protein>
    <submittedName>
        <fullName evidence="10">Putative acyl-CoA dehydrogenase</fullName>
    </submittedName>
</protein>